<dbReference type="AlphaFoldDB" id="A0A9P6E865"/>
<feature type="coiled-coil region" evidence="1">
    <location>
        <begin position="52"/>
        <end position="105"/>
    </location>
</feature>
<feature type="region of interest" description="Disordered" evidence="2">
    <location>
        <begin position="1093"/>
        <end position="1197"/>
    </location>
</feature>
<feature type="compositionally biased region" description="Low complexity" evidence="2">
    <location>
        <begin position="995"/>
        <end position="1011"/>
    </location>
</feature>
<feature type="compositionally biased region" description="Basic and acidic residues" evidence="2">
    <location>
        <begin position="535"/>
        <end position="545"/>
    </location>
</feature>
<feature type="compositionally biased region" description="Polar residues" evidence="2">
    <location>
        <begin position="1130"/>
        <end position="1140"/>
    </location>
</feature>
<keyword evidence="1" id="KW-0175">Coiled coil</keyword>
<feature type="compositionally biased region" description="Polar residues" evidence="2">
    <location>
        <begin position="645"/>
        <end position="664"/>
    </location>
</feature>
<feature type="compositionally biased region" description="Polar residues" evidence="2">
    <location>
        <begin position="783"/>
        <end position="792"/>
    </location>
</feature>
<dbReference type="EMBL" id="MU157898">
    <property type="protein sequence ID" value="KAF9524456.1"/>
    <property type="molecule type" value="Genomic_DNA"/>
</dbReference>
<feature type="compositionally biased region" description="Low complexity" evidence="2">
    <location>
        <begin position="793"/>
        <end position="803"/>
    </location>
</feature>
<feature type="compositionally biased region" description="Low complexity" evidence="2">
    <location>
        <begin position="1093"/>
        <end position="1116"/>
    </location>
</feature>
<sequence>MAEKPPSDEEHPLLLELKGTRVALARFQEEAHLSAVKLQRYSLDTARTHERSSRLERDNELLRAELAVLRDSNRAHDPLTSQMHVQELTLSLRKLSEKLTLTEEALLEKTTSLVNAETDSIKARVAQDAAYELGATVRGREEAGKLREWDLELKISTLEEQLRMSDAVVGEYAALVRGMEGRTKNSTDSTISSVLPQNKLDLQHMVEKFQQEHVETLQELERTRSILDVVNAKLNGQRTGEEALRAEYGRTRTELERLKIDDGTAAKMVSRYMQFSQSSTNALLSSLETLKLRHNATLSTLTSQNLALTTQLRSLEDQNEHLRTSLDDLGGEVMKEKYGRRREVALRIRMGGREERIAEGLRRWLRRGDEALRRIDQARNESSPPTNDESLHTAYEALLVMSQDAHILLARLEDGGADEETALSLSGTKAREMMARFGLEGLLDELRVETQQRLILFTKGWREQDSAPVNGDPVIHNNGHSNTTSSSLTSPVTISRKDASLPPTPTAESNTTITETAPAVEISLSDPVDESDPQYPREDSGKGESRISLPDGSPPPVVIDITNAHDSPHAEGHVPPALFHDEESGELTLDSINKGDFIPLLPPASELSTLDETDEQDGQPEYSPKVEYPVTSDTISDKSEDAPDLSQSQPTLAHPSTPSPTSITNRSSEAVALLMELDHHTAAFSAPSKDLLRFSESEATLAEAGIKEAIDGPPSHPSSFTALDQPATILPPLPLPESTSALSISKKPRPDLQVSSAEAQAAVLQQPVLVLPISDSNTISVTSVDWPSSSVESRSTGSPLSLSSPTLPNPLLLELSKVYKRYDDIQRAFRDCHHALESLKSSITPRLSSVIPIEVFVAAVNRLDDYTEDARVELEIRVSDEELLAKGYETLLSVPGALASTSTPAQERTRNQIPMEDELHKQIANFIDGSDLLVQRARESFTKKLDDVQHDIAALKRTVFDVENLSESDSETLPLSLVSPAPSSGNVSGWTSWIRGTPSRPTTPTPGSTPTFGNIMTTPKLRHSTSFGQTPGPSASQFPQQPGPEVERSRRSSFFGSLVGLGQSDQPLKSKDPLGYLGLKVPMPSFASLAPMSPGTAPMSAGPSSASSIRSPSFSSLTPPIGIGKPPMNATGSRSRTLSTMYMLGLGGKNGGGNAGGANNAKPGLPTTRSFSTQSTSSGASFQQSSSSGPEEIDDVE</sequence>
<feature type="compositionally biased region" description="Low complexity" evidence="2">
    <location>
        <begin position="481"/>
        <end position="494"/>
    </location>
</feature>
<comment type="caution">
    <text evidence="3">The sequence shown here is derived from an EMBL/GenBank/DDBJ whole genome shotgun (WGS) entry which is preliminary data.</text>
</comment>
<feature type="coiled-coil region" evidence="1">
    <location>
        <begin position="298"/>
        <end position="332"/>
    </location>
</feature>
<evidence type="ECO:0000256" key="1">
    <source>
        <dbReference type="SAM" id="Coils"/>
    </source>
</evidence>
<protein>
    <submittedName>
        <fullName evidence="3">Uncharacterized protein</fullName>
    </submittedName>
</protein>
<feature type="compositionally biased region" description="Acidic residues" evidence="2">
    <location>
        <begin position="609"/>
        <end position="618"/>
    </location>
</feature>
<feature type="region of interest" description="Disordered" evidence="2">
    <location>
        <begin position="987"/>
        <end position="1048"/>
    </location>
</feature>
<gene>
    <name evidence="3" type="ORF">CPB83DRAFT_897854</name>
</gene>
<feature type="compositionally biased region" description="Gly residues" evidence="2">
    <location>
        <begin position="1145"/>
        <end position="1156"/>
    </location>
</feature>
<feature type="region of interest" description="Disordered" evidence="2">
    <location>
        <begin position="609"/>
        <end position="664"/>
    </location>
</feature>
<evidence type="ECO:0000313" key="4">
    <source>
        <dbReference type="Proteomes" id="UP000807306"/>
    </source>
</evidence>
<feature type="compositionally biased region" description="Polar residues" evidence="2">
    <location>
        <begin position="506"/>
        <end position="515"/>
    </location>
</feature>
<feature type="region of interest" description="Disordered" evidence="2">
    <location>
        <begin position="783"/>
        <end position="803"/>
    </location>
</feature>
<dbReference type="OrthoDB" id="2592022at2759"/>
<feature type="compositionally biased region" description="Low complexity" evidence="2">
    <location>
        <begin position="1157"/>
        <end position="1189"/>
    </location>
</feature>
<organism evidence="3 4">
    <name type="scientific">Crepidotus variabilis</name>
    <dbReference type="NCBI Taxonomy" id="179855"/>
    <lineage>
        <taxon>Eukaryota</taxon>
        <taxon>Fungi</taxon>
        <taxon>Dikarya</taxon>
        <taxon>Basidiomycota</taxon>
        <taxon>Agaricomycotina</taxon>
        <taxon>Agaricomycetes</taxon>
        <taxon>Agaricomycetidae</taxon>
        <taxon>Agaricales</taxon>
        <taxon>Agaricineae</taxon>
        <taxon>Crepidotaceae</taxon>
        <taxon>Crepidotus</taxon>
    </lineage>
</organism>
<name>A0A9P6E865_9AGAR</name>
<evidence type="ECO:0000313" key="3">
    <source>
        <dbReference type="EMBL" id="KAF9524456.1"/>
    </source>
</evidence>
<feature type="compositionally biased region" description="Polar residues" evidence="2">
    <location>
        <begin position="1024"/>
        <end position="1040"/>
    </location>
</feature>
<feature type="region of interest" description="Disordered" evidence="2">
    <location>
        <begin position="465"/>
        <end position="577"/>
    </location>
</feature>
<proteinExistence type="predicted"/>
<dbReference type="Proteomes" id="UP000807306">
    <property type="component" value="Unassembled WGS sequence"/>
</dbReference>
<reference evidence="3" key="1">
    <citation type="submission" date="2020-11" db="EMBL/GenBank/DDBJ databases">
        <authorList>
            <consortium name="DOE Joint Genome Institute"/>
            <person name="Ahrendt S."/>
            <person name="Riley R."/>
            <person name="Andreopoulos W."/>
            <person name="Labutti K."/>
            <person name="Pangilinan J."/>
            <person name="Ruiz-Duenas F.J."/>
            <person name="Barrasa J.M."/>
            <person name="Sanchez-Garcia M."/>
            <person name="Camarero S."/>
            <person name="Miyauchi S."/>
            <person name="Serrano A."/>
            <person name="Linde D."/>
            <person name="Babiker R."/>
            <person name="Drula E."/>
            <person name="Ayuso-Fernandez I."/>
            <person name="Pacheco R."/>
            <person name="Padilla G."/>
            <person name="Ferreira P."/>
            <person name="Barriuso J."/>
            <person name="Kellner H."/>
            <person name="Castanera R."/>
            <person name="Alfaro M."/>
            <person name="Ramirez L."/>
            <person name="Pisabarro A.G."/>
            <person name="Kuo A."/>
            <person name="Tritt A."/>
            <person name="Lipzen A."/>
            <person name="He G."/>
            <person name="Yan M."/>
            <person name="Ng V."/>
            <person name="Cullen D."/>
            <person name="Martin F."/>
            <person name="Rosso M.-N."/>
            <person name="Henrissat B."/>
            <person name="Hibbett D."/>
            <person name="Martinez A.T."/>
            <person name="Grigoriev I.V."/>
        </authorList>
    </citation>
    <scope>NUCLEOTIDE SEQUENCE</scope>
    <source>
        <strain evidence="3">CBS 506.95</strain>
    </source>
</reference>
<accession>A0A9P6E865</accession>
<evidence type="ECO:0000256" key="2">
    <source>
        <dbReference type="SAM" id="MobiDB-lite"/>
    </source>
</evidence>
<keyword evidence="4" id="KW-1185">Reference proteome</keyword>